<dbReference type="OrthoDB" id="425925at2759"/>
<feature type="coiled-coil region" evidence="4">
    <location>
        <begin position="718"/>
        <end position="832"/>
    </location>
</feature>
<comment type="caution">
    <text evidence="7">The sequence shown here is derived from an EMBL/GenBank/DDBJ whole genome shotgun (WGS) entry which is preliminary data.</text>
</comment>
<gene>
    <name evidence="7" type="ORF">DGAL_LOCUS11167</name>
</gene>
<dbReference type="GO" id="GO:0006888">
    <property type="term" value="P:endoplasmic reticulum to Golgi vesicle-mediated transport"/>
    <property type="evidence" value="ECO:0007669"/>
    <property type="project" value="TreeGrafter"/>
</dbReference>
<organism evidence="7 8">
    <name type="scientific">Daphnia galeata</name>
    <dbReference type="NCBI Taxonomy" id="27404"/>
    <lineage>
        <taxon>Eukaryota</taxon>
        <taxon>Metazoa</taxon>
        <taxon>Ecdysozoa</taxon>
        <taxon>Arthropoda</taxon>
        <taxon>Crustacea</taxon>
        <taxon>Branchiopoda</taxon>
        <taxon>Diplostraca</taxon>
        <taxon>Cladocera</taxon>
        <taxon>Anomopoda</taxon>
        <taxon>Daphniidae</taxon>
        <taxon>Daphnia</taxon>
    </lineage>
</organism>
<comment type="subcellular location">
    <subcellularLocation>
        <location evidence="1">Golgi apparatus</location>
    </subcellularLocation>
</comment>
<keyword evidence="3 4" id="KW-0175">Coiled coil</keyword>
<evidence type="ECO:0000256" key="2">
    <source>
        <dbReference type="ARBA" id="ARBA00023034"/>
    </source>
</evidence>
<evidence type="ECO:0000259" key="6">
    <source>
        <dbReference type="PROSITE" id="PS50913"/>
    </source>
</evidence>
<feature type="domain" description="GRIP" evidence="6">
    <location>
        <begin position="1032"/>
        <end position="1082"/>
    </location>
</feature>
<feature type="coiled-coil region" evidence="4">
    <location>
        <begin position="998"/>
        <end position="1025"/>
    </location>
</feature>
<dbReference type="GO" id="GO:0031267">
    <property type="term" value="F:small GTPase binding"/>
    <property type="evidence" value="ECO:0007669"/>
    <property type="project" value="TreeGrafter"/>
</dbReference>
<feature type="compositionally biased region" description="Polar residues" evidence="5">
    <location>
        <begin position="1147"/>
        <end position="1158"/>
    </location>
</feature>
<dbReference type="Pfam" id="PF10375">
    <property type="entry name" value="GRAB"/>
    <property type="match status" value="1"/>
</dbReference>
<proteinExistence type="predicted"/>
<evidence type="ECO:0000256" key="1">
    <source>
        <dbReference type="ARBA" id="ARBA00004555"/>
    </source>
</evidence>
<evidence type="ECO:0000313" key="8">
    <source>
        <dbReference type="Proteomes" id="UP000789390"/>
    </source>
</evidence>
<dbReference type="InterPro" id="IPR000237">
    <property type="entry name" value="GRIP_dom"/>
</dbReference>
<dbReference type="AlphaFoldDB" id="A0A8J2WQN1"/>
<feature type="coiled-coil region" evidence="4">
    <location>
        <begin position="917"/>
        <end position="969"/>
    </location>
</feature>
<feature type="region of interest" description="Disordered" evidence="5">
    <location>
        <begin position="1101"/>
        <end position="1178"/>
    </location>
</feature>
<dbReference type="GO" id="GO:0007030">
    <property type="term" value="P:Golgi organization"/>
    <property type="evidence" value="ECO:0007669"/>
    <property type="project" value="TreeGrafter"/>
</dbReference>
<name>A0A8J2WQN1_9CRUS</name>
<evidence type="ECO:0000313" key="7">
    <source>
        <dbReference type="EMBL" id="CAH0107834.1"/>
    </source>
</evidence>
<dbReference type="InterPro" id="IPR019459">
    <property type="entry name" value="GRAB"/>
</dbReference>
<keyword evidence="2" id="KW-0333">Golgi apparatus</keyword>
<protein>
    <recommendedName>
        <fullName evidence="6">GRIP domain-containing protein</fullName>
    </recommendedName>
</protein>
<dbReference type="EMBL" id="CAKKLH010000279">
    <property type="protein sequence ID" value="CAH0107834.1"/>
    <property type="molecule type" value="Genomic_DNA"/>
</dbReference>
<evidence type="ECO:0000256" key="5">
    <source>
        <dbReference type="SAM" id="MobiDB-lite"/>
    </source>
</evidence>
<reference evidence="7" key="1">
    <citation type="submission" date="2021-11" db="EMBL/GenBank/DDBJ databases">
        <authorList>
            <person name="Schell T."/>
        </authorList>
    </citation>
    <scope>NUCLEOTIDE SEQUENCE</scope>
    <source>
        <strain evidence="7">M5</strain>
    </source>
</reference>
<dbReference type="PROSITE" id="PS50913">
    <property type="entry name" value="GRIP"/>
    <property type="match status" value="1"/>
</dbReference>
<evidence type="ECO:0000256" key="3">
    <source>
        <dbReference type="ARBA" id="ARBA00023054"/>
    </source>
</evidence>
<feature type="coiled-coil region" evidence="4">
    <location>
        <begin position="52"/>
        <end position="86"/>
    </location>
</feature>
<feature type="coiled-coil region" evidence="4">
    <location>
        <begin position="490"/>
        <end position="651"/>
    </location>
</feature>
<dbReference type="Proteomes" id="UP000789390">
    <property type="component" value="Unassembled WGS sequence"/>
</dbReference>
<sequence>MSWFGGGLSNLQGKISSFTAQVLNEVAESVQGDDEQEIPENLEEVAGATEEILQFKKQNEDLILINRELESQLSTLSRQYRNLLSSSKGNHETTTDATIAGQDDHQPQVVESSWQKDVQQWLKSQGLELPPFLKDDRVNSSELNGTECGEDLICRIEAHQAYKNIDQKVAALEEQLVDLDQQHQVALEVAINSRDQLKEENQQLQLQLMQLINDRQQEQQTKSGPLFPIDEESEELDVDQVVETKPTAEDDLKRLENDQQFFRQQIVQFQKQFQSMSDKLIGFELIQSQNDELKKEVATLQENSSKWESDYHTNESRLNEENSDLKAKLEALQNQNQILSSMTSVLDRVTNENRLLESNLESANQTLQVKFDLIEQLKAELLSLQTQQSTTSTLDTVQIEASTDPHLNWLDIQKQIDENCLLQTELNELKALQRSSETNRFEELNNENQILGAQIVEIRQALDSCRIELEEVDASRLKSESDLAKNHDELMLCKSEFERTQEEKHRLESNVHLLNQDLNVHKEEIDHLKTERQSLIEDLEKLRAFEAIKKVEASTDTHSDEPEHQEMTKENLRLQSMLEELYKQHEQEYALLRDANEELKKHLAKNDEILQKSQIQLEETEGRRLNLEAKIGQLEKELETSRKQYDEISDGKARQDEVVSRLQPELEEYRLTLSETRELCKKESIRNEELGQLFDLKSKEAQALLEEIEILRSRHLVLEGEKCNISDMEERMVNLSRETETSREEIIQLGEQLEKMRQERDELNNQVSETKAEKELLRETLQAFQQQREQLVQTVQQKHQEAVSYHAETLRLAKICEELQMRLNEQNELEQETIRLRSETDSFKSTVGQKQAEIERLRSHLLSVEETYTQELLKSQTKERALKESLQAAEERATEQWRLGDQLNVWQDKYRQCLAEKEKSEKDKVRQEKSLDRLQHALQQLTRERERDIVLAQKELAQKLAQAESLQNEKDSEMVMLRRKLSEAQLGLEAAGRLTQQLDKTTAALTTAKDEVRTKEAELVAVRRQMEEVRSGTDSKVDRSLVKNLLIGYFSAPSAKNRLEILRIIATVMDFSSEERRKSGVEESSSGLSGWATGLLKMTARSRTSSGNSSTGDAEKSLSEAFISFMETESARPSPPKLSAQKVDGSPGSTKSNSSMTEFQPGRNEPTILRDVLRDTET</sequence>
<dbReference type="PANTHER" id="PTHR18921">
    <property type="entry name" value="MYOSIN HEAVY CHAIN - RELATED"/>
    <property type="match status" value="1"/>
</dbReference>
<evidence type="ECO:0000256" key="4">
    <source>
        <dbReference type="SAM" id="Coils"/>
    </source>
</evidence>
<keyword evidence="8" id="KW-1185">Reference proteome</keyword>
<dbReference type="PANTHER" id="PTHR18921:SF2">
    <property type="entry name" value="THYROID RECEPTOR-INTERACTING PROTEIN 11"/>
    <property type="match status" value="1"/>
</dbReference>
<dbReference type="GO" id="GO:0005794">
    <property type="term" value="C:Golgi apparatus"/>
    <property type="evidence" value="ECO:0007669"/>
    <property type="project" value="UniProtKB-SubCell"/>
</dbReference>
<feature type="coiled-coil region" evidence="4">
    <location>
        <begin position="155"/>
        <end position="380"/>
    </location>
</feature>
<accession>A0A8J2WQN1</accession>
<feature type="compositionally biased region" description="Low complexity" evidence="5">
    <location>
        <begin position="1101"/>
        <end position="1112"/>
    </location>
</feature>